<keyword evidence="3" id="KW-1185">Reference proteome</keyword>
<dbReference type="Pfam" id="PF13365">
    <property type="entry name" value="Trypsin_2"/>
    <property type="match status" value="1"/>
</dbReference>
<accession>A0ABN2WRQ3</accession>
<dbReference type="SUPFAM" id="SSF50494">
    <property type="entry name" value="Trypsin-like serine proteases"/>
    <property type="match status" value="1"/>
</dbReference>
<dbReference type="Proteomes" id="UP001500016">
    <property type="component" value="Unassembled WGS sequence"/>
</dbReference>
<feature type="compositionally biased region" description="Low complexity" evidence="1">
    <location>
        <begin position="230"/>
        <end position="243"/>
    </location>
</feature>
<sequence length="291" mass="30445">MKGDGDANGDGDGADYWVHIHEGDRYLGAGFLLTRGFVLTALHCLRSLPSDQALLRLELADGQSVSGRVCDAVEEADLALIAVRNAHAYAATLPQAPATDAPRADVRWNCRYVPPNEDAGTRLSGTVTHAPVDHRCLAGGVVPALQLRVEQALGSFAGYSGGPVETRTEDEAGPVVGILLEEKLNRLDPAQGSNVLFAATVRHAVERFPQFAVGHLRAVVTDPAPDPERPAAGSPPSGHASALSGVADLLTSLRQWEESGLITAAEAEKTRGRALKRLADGVRDGSGGSGS</sequence>
<organism evidence="2 3">
    <name type="scientific">Streptomyces albiaxialis</name>
    <dbReference type="NCBI Taxonomy" id="329523"/>
    <lineage>
        <taxon>Bacteria</taxon>
        <taxon>Bacillati</taxon>
        <taxon>Actinomycetota</taxon>
        <taxon>Actinomycetes</taxon>
        <taxon>Kitasatosporales</taxon>
        <taxon>Streptomycetaceae</taxon>
        <taxon>Streptomyces</taxon>
    </lineage>
</organism>
<dbReference type="RefSeq" id="WP_344533757.1">
    <property type="nucleotide sequence ID" value="NZ_BAAAPE010000016.1"/>
</dbReference>
<evidence type="ECO:0000256" key="1">
    <source>
        <dbReference type="SAM" id="MobiDB-lite"/>
    </source>
</evidence>
<gene>
    <name evidence="2" type="ORF">GCM10009801_67920</name>
</gene>
<dbReference type="EMBL" id="BAAAPE010000016">
    <property type="protein sequence ID" value="GAA2097501.1"/>
    <property type="molecule type" value="Genomic_DNA"/>
</dbReference>
<dbReference type="Gene3D" id="2.40.10.120">
    <property type="match status" value="1"/>
</dbReference>
<name>A0ABN2WRQ3_9ACTN</name>
<reference evidence="2 3" key="1">
    <citation type="journal article" date="2019" name="Int. J. Syst. Evol. Microbiol.">
        <title>The Global Catalogue of Microorganisms (GCM) 10K type strain sequencing project: providing services to taxonomists for standard genome sequencing and annotation.</title>
        <authorList>
            <consortium name="The Broad Institute Genomics Platform"/>
            <consortium name="The Broad Institute Genome Sequencing Center for Infectious Disease"/>
            <person name="Wu L."/>
            <person name="Ma J."/>
        </authorList>
    </citation>
    <scope>NUCLEOTIDE SEQUENCE [LARGE SCALE GENOMIC DNA]</scope>
    <source>
        <strain evidence="2 3">JCM 15478</strain>
    </source>
</reference>
<feature type="region of interest" description="Disordered" evidence="1">
    <location>
        <begin position="221"/>
        <end position="243"/>
    </location>
</feature>
<evidence type="ECO:0008006" key="4">
    <source>
        <dbReference type="Google" id="ProtNLM"/>
    </source>
</evidence>
<evidence type="ECO:0000313" key="2">
    <source>
        <dbReference type="EMBL" id="GAA2097501.1"/>
    </source>
</evidence>
<dbReference type="InterPro" id="IPR009003">
    <property type="entry name" value="Peptidase_S1_PA"/>
</dbReference>
<protein>
    <recommendedName>
        <fullName evidence="4">Peptidase S1 domain-containing protein</fullName>
    </recommendedName>
</protein>
<evidence type="ECO:0000313" key="3">
    <source>
        <dbReference type="Proteomes" id="UP001500016"/>
    </source>
</evidence>
<proteinExistence type="predicted"/>
<comment type="caution">
    <text evidence="2">The sequence shown here is derived from an EMBL/GenBank/DDBJ whole genome shotgun (WGS) entry which is preliminary data.</text>
</comment>